<evidence type="ECO:0000313" key="1">
    <source>
        <dbReference type="EMBL" id="CAJ0594888.1"/>
    </source>
</evidence>
<evidence type="ECO:0000313" key="2">
    <source>
        <dbReference type="Proteomes" id="UP001176961"/>
    </source>
</evidence>
<sequence length="663" mass="77200">MTRAKRKSTTTKTKEKTVTLSIAELRQQQRREKKIRKRLRKEQEKIVAQKSPVCKETSANVENVEKKRILPKEHWENTYIDGRVYIPTLDDFSDEACKKGSMLDEASYLHAEDLASLLCGSRIFLMIRDSSIGMEMLNFCIALKERHNRLHLRAVASEPLVCQHCARLLLYEDCSEEFLTITGISLFFEYTLRFIVQDSFWYKGQRKEISFHLARRLVGLQPGVALINDSFYSKPHCSLRLNPLSVKEATKLPEYEVKKLLECLFANAMRFFVLYCMHAVRDQTVLRFSDDGSAFFRLKDPLATSAFDKEVHALGPKFHLCVSDERMKSCMPLSDLYTSTFDDWQSGNDCSSLVYQIAHLPVAEITRLILGEKLFFELASEFPIFVAQLNEYARSLKHFQSRERHRQCKYAVTKTEIEVLRTSVVKVYVERVLLAASDWFAFEKKVSLLNYIAKSLRTWVRHERLFKEAMYDMPYEEYHSLRVFSEKHGALHPLSEELLKEISTRFDHFFLIYAIHALREHTDAFVDEKGIVKFRFKEQDSNAYRTDILIPDEELQHESVSPNDWSHQHSKHSVENLGNSIWVPSQADEANVLPSFKLESAKSLEIVEAENDNDEEWEMKLFERVRQDPTVPAHFKTTFGILVANNRNLREEKAFLQSRLGLG</sequence>
<name>A0AA36M099_CYLNA</name>
<dbReference type="AlphaFoldDB" id="A0AA36M099"/>
<proteinExistence type="predicted"/>
<dbReference type="EMBL" id="CATQJL010000112">
    <property type="protein sequence ID" value="CAJ0594888.1"/>
    <property type="molecule type" value="Genomic_DNA"/>
</dbReference>
<protein>
    <submittedName>
        <fullName evidence="1">Uncharacterized protein</fullName>
    </submittedName>
</protein>
<organism evidence="1 2">
    <name type="scientific">Cylicocyclus nassatus</name>
    <name type="common">Nematode worm</name>
    <dbReference type="NCBI Taxonomy" id="53992"/>
    <lineage>
        <taxon>Eukaryota</taxon>
        <taxon>Metazoa</taxon>
        <taxon>Ecdysozoa</taxon>
        <taxon>Nematoda</taxon>
        <taxon>Chromadorea</taxon>
        <taxon>Rhabditida</taxon>
        <taxon>Rhabditina</taxon>
        <taxon>Rhabditomorpha</taxon>
        <taxon>Strongyloidea</taxon>
        <taxon>Strongylidae</taxon>
        <taxon>Cylicocyclus</taxon>
    </lineage>
</organism>
<reference evidence="1" key="1">
    <citation type="submission" date="2023-07" db="EMBL/GenBank/DDBJ databases">
        <authorList>
            <consortium name="CYATHOMIX"/>
        </authorList>
    </citation>
    <scope>NUCLEOTIDE SEQUENCE</scope>
    <source>
        <strain evidence="1">N/A</strain>
    </source>
</reference>
<gene>
    <name evidence="1" type="ORF">CYNAS_LOCUS6871</name>
</gene>
<accession>A0AA36M099</accession>
<keyword evidence="2" id="KW-1185">Reference proteome</keyword>
<comment type="caution">
    <text evidence="1">The sequence shown here is derived from an EMBL/GenBank/DDBJ whole genome shotgun (WGS) entry which is preliminary data.</text>
</comment>
<dbReference type="Proteomes" id="UP001176961">
    <property type="component" value="Unassembled WGS sequence"/>
</dbReference>